<keyword evidence="2 10" id="KW-1003">Cell membrane</keyword>
<dbReference type="Pfam" id="PF02537">
    <property type="entry name" value="CRCB"/>
    <property type="match status" value="1"/>
</dbReference>
<keyword evidence="6 10" id="KW-0407">Ion channel</keyword>
<keyword evidence="5 10" id="KW-0472">Membrane</keyword>
<keyword evidence="12" id="KW-1185">Reference proteome</keyword>
<comment type="caution">
    <text evidence="11">The sequence shown here is derived from an EMBL/GenBank/DDBJ whole genome shotgun (WGS) entry which is preliminary data.</text>
</comment>
<dbReference type="Proteomes" id="UP000051580">
    <property type="component" value="Unassembled WGS sequence"/>
</dbReference>
<feature type="transmembrane region" description="Helical" evidence="10">
    <location>
        <begin position="32"/>
        <end position="52"/>
    </location>
</feature>
<evidence type="ECO:0000256" key="10">
    <source>
        <dbReference type="HAMAP-Rule" id="MF_00454"/>
    </source>
</evidence>
<comment type="similarity">
    <text evidence="7 10">Belongs to the fluoride channel Fluc/FEX (TC 1.A.43) family.</text>
</comment>
<dbReference type="PANTHER" id="PTHR28259">
    <property type="entry name" value="FLUORIDE EXPORT PROTEIN 1-RELATED"/>
    <property type="match status" value="1"/>
</dbReference>
<evidence type="ECO:0000256" key="5">
    <source>
        <dbReference type="ARBA" id="ARBA00023136"/>
    </source>
</evidence>
<sequence length="119" mass="12647">MMAAVAGLGAAIGALGRYETTRWVQRVYGNHWPLATLLINWLGSGLLGGLTGWQLAHPLTVLLGAGILGGFTTFSTFSHEVVMLADQRRFGAVIGYLLLSVVGGLLLAAGGLWWGLHFR</sequence>
<dbReference type="PANTHER" id="PTHR28259:SF1">
    <property type="entry name" value="FLUORIDE EXPORT PROTEIN 1-RELATED"/>
    <property type="match status" value="1"/>
</dbReference>
<dbReference type="EMBL" id="AZFS01000061">
    <property type="protein sequence ID" value="KRL93844.1"/>
    <property type="molecule type" value="Genomic_DNA"/>
</dbReference>
<keyword evidence="10" id="KW-0915">Sodium</keyword>
<dbReference type="GO" id="GO:0062054">
    <property type="term" value="F:fluoride channel activity"/>
    <property type="evidence" value="ECO:0007669"/>
    <property type="project" value="UniProtKB-UniRule"/>
</dbReference>
<dbReference type="RefSeq" id="WP_235806883.1">
    <property type="nucleotide sequence ID" value="NZ_AZFS01000061.1"/>
</dbReference>
<comment type="catalytic activity">
    <reaction evidence="8">
        <text>fluoride(in) = fluoride(out)</text>
        <dbReference type="Rhea" id="RHEA:76159"/>
        <dbReference type="ChEBI" id="CHEBI:17051"/>
    </reaction>
    <physiologicalReaction direction="left-to-right" evidence="8">
        <dbReference type="Rhea" id="RHEA:76160"/>
    </physiologicalReaction>
</comment>
<keyword evidence="10" id="KW-0813">Transport</keyword>
<dbReference type="PATRIC" id="fig|1423753.3.peg.1075"/>
<accession>A0A0R1ULR7</accession>
<feature type="transmembrane region" description="Helical" evidence="10">
    <location>
        <begin position="59"/>
        <end position="78"/>
    </location>
</feature>
<evidence type="ECO:0000256" key="7">
    <source>
        <dbReference type="ARBA" id="ARBA00035120"/>
    </source>
</evidence>
<evidence type="ECO:0000256" key="9">
    <source>
        <dbReference type="ARBA" id="ARBA00049940"/>
    </source>
</evidence>
<evidence type="ECO:0000256" key="4">
    <source>
        <dbReference type="ARBA" id="ARBA00022989"/>
    </source>
</evidence>
<comment type="activity regulation">
    <text evidence="10">Na(+) is not transported, but it plays an essential structural role and its presence is essential for fluoride channel function.</text>
</comment>
<dbReference type="GO" id="GO:0140114">
    <property type="term" value="P:cellular detoxification of fluoride"/>
    <property type="evidence" value="ECO:0007669"/>
    <property type="project" value="UniProtKB-UniRule"/>
</dbReference>
<proteinExistence type="inferred from homology"/>
<evidence type="ECO:0000256" key="3">
    <source>
        <dbReference type="ARBA" id="ARBA00022692"/>
    </source>
</evidence>
<gene>
    <name evidence="10" type="primary">fluC</name>
    <name evidence="10" type="synonym">crcB</name>
    <name evidence="11" type="ORF">FD28_GL001034</name>
</gene>
<comment type="function">
    <text evidence="9 10">Fluoride-specific ion channel. Important for reducing fluoride concentration in the cell, thus reducing its toxicity.</text>
</comment>
<feature type="binding site" evidence="10">
    <location>
        <position position="72"/>
    </location>
    <ligand>
        <name>Na(+)</name>
        <dbReference type="ChEBI" id="CHEBI:29101"/>
        <note>structural</note>
    </ligand>
</feature>
<feature type="binding site" evidence="10">
    <location>
        <position position="69"/>
    </location>
    <ligand>
        <name>Na(+)</name>
        <dbReference type="ChEBI" id="CHEBI:29101"/>
        <note>structural</note>
    </ligand>
</feature>
<keyword evidence="4 10" id="KW-1133">Transmembrane helix</keyword>
<keyword evidence="3 10" id="KW-0812">Transmembrane</keyword>
<comment type="subcellular location">
    <subcellularLocation>
        <location evidence="1 10">Cell membrane</location>
        <topology evidence="1 10">Multi-pass membrane protein</topology>
    </subcellularLocation>
</comment>
<dbReference type="HAMAP" id="MF_00454">
    <property type="entry name" value="FluC"/>
    <property type="match status" value="1"/>
</dbReference>
<organism evidence="11 12">
    <name type="scientific">Levilactobacillus hammesii DSM 16381</name>
    <dbReference type="NCBI Taxonomy" id="1423753"/>
    <lineage>
        <taxon>Bacteria</taxon>
        <taxon>Bacillati</taxon>
        <taxon>Bacillota</taxon>
        <taxon>Bacilli</taxon>
        <taxon>Lactobacillales</taxon>
        <taxon>Lactobacillaceae</taxon>
        <taxon>Levilactobacillus</taxon>
    </lineage>
</organism>
<dbReference type="GO" id="GO:0005886">
    <property type="term" value="C:plasma membrane"/>
    <property type="evidence" value="ECO:0007669"/>
    <property type="project" value="UniProtKB-SubCell"/>
</dbReference>
<reference evidence="11 12" key="1">
    <citation type="journal article" date="2015" name="Genome Announc.">
        <title>Expanding the biotechnology potential of lactobacilli through comparative genomics of 213 strains and associated genera.</title>
        <authorList>
            <person name="Sun Z."/>
            <person name="Harris H.M."/>
            <person name="McCann A."/>
            <person name="Guo C."/>
            <person name="Argimon S."/>
            <person name="Zhang W."/>
            <person name="Yang X."/>
            <person name="Jeffery I.B."/>
            <person name="Cooney J.C."/>
            <person name="Kagawa T.F."/>
            <person name="Liu W."/>
            <person name="Song Y."/>
            <person name="Salvetti E."/>
            <person name="Wrobel A."/>
            <person name="Rasinkangas P."/>
            <person name="Parkhill J."/>
            <person name="Rea M.C."/>
            <person name="O'Sullivan O."/>
            <person name="Ritari J."/>
            <person name="Douillard F.P."/>
            <person name="Paul Ross R."/>
            <person name="Yang R."/>
            <person name="Briner A.E."/>
            <person name="Felis G.E."/>
            <person name="de Vos W.M."/>
            <person name="Barrangou R."/>
            <person name="Klaenhammer T.R."/>
            <person name="Caufield P.W."/>
            <person name="Cui Y."/>
            <person name="Zhang H."/>
            <person name="O'Toole P.W."/>
        </authorList>
    </citation>
    <scope>NUCLEOTIDE SEQUENCE [LARGE SCALE GENOMIC DNA]</scope>
    <source>
        <strain evidence="11 12">DSM 16381</strain>
    </source>
</reference>
<evidence type="ECO:0000256" key="6">
    <source>
        <dbReference type="ARBA" id="ARBA00023303"/>
    </source>
</evidence>
<name>A0A0R1ULR7_9LACO</name>
<feature type="transmembrane region" description="Helical" evidence="10">
    <location>
        <begin position="90"/>
        <end position="116"/>
    </location>
</feature>
<evidence type="ECO:0000313" key="11">
    <source>
        <dbReference type="EMBL" id="KRL93844.1"/>
    </source>
</evidence>
<evidence type="ECO:0000256" key="2">
    <source>
        <dbReference type="ARBA" id="ARBA00022475"/>
    </source>
</evidence>
<evidence type="ECO:0000313" key="12">
    <source>
        <dbReference type="Proteomes" id="UP000051580"/>
    </source>
</evidence>
<keyword evidence="10" id="KW-0406">Ion transport</keyword>
<dbReference type="STRING" id="1423753.FD28_GL001034"/>
<evidence type="ECO:0000256" key="8">
    <source>
        <dbReference type="ARBA" id="ARBA00035585"/>
    </source>
</evidence>
<dbReference type="GO" id="GO:0046872">
    <property type="term" value="F:metal ion binding"/>
    <property type="evidence" value="ECO:0007669"/>
    <property type="project" value="UniProtKB-KW"/>
</dbReference>
<dbReference type="AlphaFoldDB" id="A0A0R1ULR7"/>
<dbReference type="InterPro" id="IPR003691">
    <property type="entry name" value="FluC"/>
</dbReference>
<evidence type="ECO:0000256" key="1">
    <source>
        <dbReference type="ARBA" id="ARBA00004651"/>
    </source>
</evidence>
<protein>
    <recommendedName>
        <fullName evidence="10">Fluoride-specific ion channel FluC</fullName>
    </recommendedName>
</protein>
<keyword evidence="10" id="KW-0479">Metal-binding</keyword>